<dbReference type="AlphaFoldDB" id="A0A1G6M0L4"/>
<dbReference type="Proteomes" id="UP000199245">
    <property type="component" value="Unassembled WGS sequence"/>
</dbReference>
<proteinExistence type="predicted"/>
<sequence>MANTMANTMADAIGRNARRLSPAFVPAAAAIGAATLALSAWWLAADALRAKPAIAAEVGMVRGELWLRDGWSQLQTSPEAAEAAFTRALRLSPMDAGAWFGLASATGRFDWLNPTASKALKMSYYTGFNRSDLIAPRLILLAQVDTTRDVELVDLLQRQIRLILTRAPELKGAIGQAYRVAGDANRRIIEAEFKDANQSIPQ</sequence>
<name>A0A1G6M0L4_9BRAD</name>
<accession>A0A1G6M0L4</accession>
<dbReference type="InterPro" id="IPR011990">
    <property type="entry name" value="TPR-like_helical_dom_sf"/>
</dbReference>
<reference evidence="1 2" key="1">
    <citation type="submission" date="2016-10" db="EMBL/GenBank/DDBJ databases">
        <authorList>
            <person name="de Groot N.N."/>
        </authorList>
    </citation>
    <scope>NUCLEOTIDE SEQUENCE [LARGE SCALE GENOMIC DNA]</scope>
    <source>
        <strain evidence="1 2">R5</strain>
    </source>
</reference>
<dbReference type="Gene3D" id="1.25.40.10">
    <property type="entry name" value="Tetratricopeptide repeat domain"/>
    <property type="match status" value="1"/>
</dbReference>
<protein>
    <recommendedName>
        <fullName evidence="3">Tetratricopeptide repeat protein</fullName>
    </recommendedName>
</protein>
<evidence type="ECO:0000313" key="1">
    <source>
        <dbReference type="EMBL" id="SDC49000.1"/>
    </source>
</evidence>
<organism evidence="1 2">
    <name type="scientific">Bradyrhizobium brasilense</name>
    <dbReference type="NCBI Taxonomy" id="1419277"/>
    <lineage>
        <taxon>Bacteria</taxon>
        <taxon>Pseudomonadati</taxon>
        <taxon>Pseudomonadota</taxon>
        <taxon>Alphaproteobacteria</taxon>
        <taxon>Hyphomicrobiales</taxon>
        <taxon>Nitrobacteraceae</taxon>
        <taxon>Bradyrhizobium</taxon>
    </lineage>
</organism>
<dbReference type="EMBL" id="FMZW01000003">
    <property type="protein sequence ID" value="SDC49000.1"/>
    <property type="molecule type" value="Genomic_DNA"/>
</dbReference>
<evidence type="ECO:0000313" key="2">
    <source>
        <dbReference type="Proteomes" id="UP000199245"/>
    </source>
</evidence>
<gene>
    <name evidence="1" type="ORF">SAMN05216337_1003105</name>
</gene>
<evidence type="ECO:0008006" key="3">
    <source>
        <dbReference type="Google" id="ProtNLM"/>
    </source>
</evidence>